<feature type="repeat" description="ANK" evidence="3">
    <location>
        <begin position="491"/>
        <end position="523"/>
    </location>
</feature>
<feature type="repeat" description="ANK" evidence="3">
    <location>
        <begin position="65"/>
        <end position="94"/>
    </location>
</feature>
<keyword evidence="2 3" id="KW-0040">ANK repeat</keyword>
<dbReference type="AlphaFoldDB" id="A0A8K0TAA8"/>
<dbReference type="Pfam" id="PF13637">
    <property type="entry name" value="Ank_4"/>
    <property type="match status" value="1"/>
</dbReference>
<dbReference type="PROSITE" id="PS50088">
    <property type="entry name" value="ANK_REPEAT"/>
    <property type="match status" value="2"/>
</dbReference>
<keyword evidence="5" id="KW-1185">Reference proteome</keyword>
<gene>
    <name evidence="4" type="ORF">B0T11DRAFT_359933</name>
</gene>
<dbReference type="Pfam" id="PF00023">
    <property type="entry name" value="Ank"/>
    <property type="match status" value="3"/>
</dbReference>
<name>A0A8K0TAA8_9PEZI</name>
<dbReference type="InterPro" id="IPR002110">
    <property type="entry name" value="Ankyrin_rpt"/>
</dbReference>
<dbReference type="PANTHER" id="PTHR24166:SF48">
    <property type="entry name" value="PROTEIN VAPYRIN"/>
    <property type="match status" value="1"/>
</dbReference>
<dbReference type="SMART" id="SM00248">
    <property type="entry name" value="ANK"/>
    <property type="match status" value="6"/>
</dbReference>
<keyword evidence="1" id="KW-0677">Repeat</keyword>
<evidence type="ECO:0000313" key="4">
    <source>
        <dbReference type="EMBL" id="KAH7347502.1"/>
    </source>
</evidence>
<reference evidence="4" key="1">
    <citation type="journal article" date="2021" name="Nat. Commun.">
        <title>Genetic determinants of endophytism in the Arabidopsis root mycobiome.</title>
        <authorList>
            <person name="Mesny F."/>
            <person name="Miyauchi S."/>
            <person name="Thiergart T."/>
            <person name="Pickel B."/>
            <person name="Atanasova L."/>
            <person name="Karlsson M."/>
            <person name="Huettel B."/>
            <person name="Barry K.W."/>
            <person name="Haridas S."/>
            <person name="Chen C."/>
            <person name="Bauer D."/>
            <person name="Andreopoulos W."/>
            <person name="Pangilinan J."/>
            <person name="LaButti K."/>
            <person name="Riley R."/>
            <person name="Lipzen A."/>
            <person name="Clum A."/>
            <person name="Drula E."/>
            <person name="Henrissat B."/>
            <person name="Kohler A."/>
            <person name="Grigoriev I.V."/>
            <person name="Martin F.M."/>
            <person name="Hacquard S."/>
        </authorList>
    </citation>
    <scope>NUCLEOTIDE SEQUENCE</scope>
    <source>
        <strain evidence="4">MPI-CAGE-AT-0016</strain>
    </source>
</reference>
<dbReference type="OrthoDB" id="341259at2759"/>
<accession>A0A8K0TAA8</accession>
<dbReference type="EMBL" id="JAGPXD010000007">
    <property type="protein sequence ID" value="KAH7347502.1"/>
    <property type="molecule type" value="Genomic_DNA"/>
</dbReference>
<dbReference type="SUPFAM" id="SSF140860">
    <property type="entry name" value="Pseudo ankyrin repeat-like"/>
    <property type="match status" value="1"/>
</dbReference>
<protein>
    <submittedName>
        <fullName evidence="4">Ankyrin repeat-containing domain protein</fullName>
    </submittedName>
</protein>
<dbReference type="Gene3D" id="1.25.40.20">
    <property type="entry name" value="Ankyrin repeat-containing domain"/>
    <property type="match status" value="4"/>
</dbReference>
<evidence type="ECO:0000256" key="2">
    <source>
        <dbReference type="ARBA" id="ARBA00023043"/>
    </source>
</evidence>
<dbReference type="SUPFAM" id="SSF48403">
    <property type="entry name" value="Ankyrin repeat"/>
    <property type="match status" value="1"/>
</dbReference>
<dbReference type="PANTHER" id="PTHR24166">
    <property type="entry name" value="ROLLING PEBBLES, ISOFORM B"/>
    <property type="match status" value="1"/>
</dbReference>
<dbReference type="InterPro" id="IPR050889">
    <property type="entry name" value="Dendritic_Spine_Reg/Scaffold"/>
</dbReference>
<dbReference type="Proteomes" id="UP000813385">
    <property type="component" value="Unassembled WGS sequence"/>
</dbReference>
<dbReference type="InterPro" id="IPR036770">
    <property type="entry name" value="Ankyrin_rpt-contain_sf"/>
</dbReference>
<organism evidence="4 5">
    <name type="scientific">Plectosphaerella cucumerina</name>
    <dbReference type="NCBI Taxonomy" id="40658"/>
    <lineage>
        <taxon>Eukaryota</taxon>
        <taxon>Fungi</taxon>
        <taxon>Dikarya</taxon>
        <taxon>Ascomycota</taxon>
        <taxon>Pezizomycotina</taxon>
        <taxon>Sordariomycetes</taxon>
        <taxon>Hypocreomycetidae</taxon>
        <taxon>Glomerellales</taxon>
        <taxon>Plectosphaerellaceae</taxon>
        <taxon>Plectosphaerella</taxon>
    </lineage>
</organism>
<sequence>MALLVDFYTAKDGRQMVYSDLLRENEQHPLQPHMAVCQYRNARDLRAVIEENKDKINRRGGVWGTPLHVAVACDFVEAVQVLLDAGADNSVQRGLQEFDTAWMLAAKLGRREILRRFWSRIPEPPDLLQVQLELDNMQFDENSKAVCLYDAARHGQAATVRDMLDWQPDWHMKSLSGAMVAAANEWQDEVVALLLQRVSFPIMRLNVFLRAACSLKPIRMGGHRAEDYLGFDGVRQERRLPRCLVHSTASIAFLIGALKGLLDNGFDPNLSDPVHGMTALHGLAWPVRQGELGPYTDRHNYGAARLLLEYGADIFRPDDRGNTPLHYAAAGADMHLLSMYASAVGLSITEMYLLSQDSPDAGKDDSGSSISNLNLPNRHGWTPLICAAVGDGHHIRSAIDAVRAVEVLLDHGADPNVTTANGLNVPHALSRHLDTDPDSALGWVTERLLRSMSRADEKIQARASPCADIDKRWQNDPWKRYDHDDGDAAAEAGTPLHWAARHGGLGVARALLAAGADYRVQDQGCEMCVQLAYKARGKLPDEAVHGLSD</sequence>
<evidence type="ECO:0000256" key="1">
    <source>
        <dbReference type="ARBA" id="ARBA00022737"/>
    </source>
</evidence>
<dbReference type="PROSITE" id="PS50297">
    <property type="entry name" value="ANK_REP_REGION"/>
    <property type="match status" value="2"/>
</dbReference>
<evidence type="ECO:0000256" key="3">
    <source>
        <dbReference type="PROSITE-ProRule" id="PRU00023"/>
    </source>
</evidence>
<dbReference type="PRINTS" id="PR01415">
    <property type="entry name" value="ANKYRIN"/>
</dbReference>
<proteinExistence type="predicted"/>
<evidence type="ECO:0000313" key="5">
    <source>
        <dbReference type="Proteomes" id="UP000813385"/>
    </source>
</evidence>
<comment type="caution">
    <text evidence="4">The sequence shown here is derived from an EMBL/GenBank/DDBJ whole genome shotgun (WGS) entry which is preliminary data.</text>
</comment>